<dbReference type="Gene3D" id="1.10.443.10">
    <property type="entry name" value="Intergrase catalytic core"/>
    <property type="match status" value="1"/>
</dbReference>
<accession>A0A0T9NJ55</accession>
<dbReference type="InterPro" id="IPR002104">
    <property type="entry name" value="Integrase_catalytic"/>
</dbReference>
<dbReference type="AlphaFoldDB" id="A0A0T9NJ55"/>
<gene>
    <name evidence="3" type="primary">int_1</name>
    <name evidence="3" type="ORF">ERS008472_00667</name>
</gene>
<organism evidence="3 4">
    <name type="scientific">Yersinia thracica</name>
    <dbReference type="NCBI Taxonomy" id="2890319"/>
    <lineage>
        <taxon>Bacteria</taxon>
        <taxon>Pseudomonadati</taxon>
        <taxon>Pseudomonadota</taxon>
        <taxon>Gammaproteobacteria</taxon>
        <taxon>Enterobacterales</taxon>
        <taxon>Yersiniaceae</taxon>
        <taxon>Yersinia</taxon>
    </lineage>
</organism>
<dbReference type="PROSITE" id="PS51898">
    <property type="entry name" value="TYR_RECOMBINASE"/>
    <property type="match status" value="1"/>
</dbReference>
<evidence type="ECO:0000313" key="3">
    <source>
        <dbReference type="EMBL" id="CNH14184.1"/>
    </source>
</evidence>
<dbReference type="GO" id="GO:0006310">
    <property type="term" value="P:DNA recombination"/>
    <property type="evidence" value="ECO:0007669"/>
    <property type="project" value="UniProtKB-KW"/>
</dbReference>
<proteinExistence type="predicted"/>
<evidence type="ECO:0000313" key="4">
    <source>
        <dbReference type="Proteomes" id="UP000041882"/>
    </source>
</evidence>
<dbReference type="GO" id="GO:0015074">
    <property type="term" value="P:DNA integration"/>
    <property type="evidence" value="ECO:0007669"/>
    <property type="project" value="InterPro"/>
</dbReference>
<evidence type="ECO:0000259" key="2">
    <source>
        <dbReference type="PROSITE" id="PS51898"/>
    </source>
</evidence>
<dbReference type="EMBL" id="CQAW01000002">
    <property type="protein sequence ID" value="CNH14184.1"/>
    <property type="molecule type" value="Genomic_DNA"/>
</dbReference>
<dbReference type="Proteomes" id="UP000041882">
    <property type="component" value="Unassembled WGS sequence"/>
</dbReference>
<sequence>MTVQRVGDVRKMKWSDIKDDKLFVEQEKTGMKIIIPVDVKLDTLSLSLRDIITRCENRVIKGETIISSDKGESFADKTLTKRFAKARDLANITWEGINPPPFHEIRSLASRLYEKEMGKEFSQKILGHKSAQTTDKYRDVRGSEWIETEV</sequence>
<protein>
    <submittedName>
        <fullName evidence="3">Integrase</fullName>
    </submittedName>
</protein>
<dbReference type="Pfam" id="PF00589">
    <property type="entry name" value="Phage_integrase"/>
    <property type="match status" value="1"/>
</dbReference>
<dbReference type="InterPro" id="IPR013762">
    <property type="entry name" value="Integrase-like_cat_sf"/>
</dbReference>
<feature type="domain" description="Tyr recombinase" evidence="2">
    <location>
        <begin position="1"/>
        <end position="150"/>
    </location>
</feature>
<keyword evidence="1" id="KW-0233">DNA recombination</keyword>
<name>A0A0T9NJ55_9GAMM</name>
<dbReference type="InterPro" id="IPR011010">
    <property type="entry name" value="DNA_brk_join_enz"/>
</dbReference>
<reference evidence="4" key="1">
    <citation type="submission" date="2015-03" db="EMBL/GenBank/DDBJ databases">
        <authorList>
            <consortium name="Pathogen Informatics"/>
            <person name="Murphy D."/>
        </authorList>
    </citation>
    <scope>NUCLEOTIDE SEQUENCE [LARGE SCALE GENOMIC DNA]</scope>
    <source>
        <strain evidence="4">IP6945</strain>
    </source>
</reference>
<dbReference type="SUPFAM" id="SSF56349">
    <property type="entry name" value="DNA breaking-rejoining enzymes"/>
    <property type="match status" value="1"/>
</dbReference>
<dbReference type="GO" id="GO:0003677">
    <property type="term" value="F:DNA binding"/>
    <property type="evidence" value="ECO:0007669"/>
    <property type="project" value="InterPro"/>
</dbReference>
<evidence type="ECO:0000256" key="1">
    <source>
        <dbReference type="ARBA" id="ARBA00023172"/>
    </source>
</evidence>
<keyword evidence="4" id="KW-1185">Reference proteome</keyword>